<comment type="caution">
    <text evidence="1">The sequence shown here is derived from an EMBL/GenBank/DDBJ whole genome shotgun (WGS) entry which is preliminary data.</text>
</comment>
<dbReference type="Proteomes" id="UP000469452">
    <property type="component" value="Unassembled WGS sequence"/>
</dbReference>
<reference evidence="1 2" key="1">
    <citation type="submission" date="2019-06" db="EMBL/GenBank/DDBJ databases">
        <title>Genomics analysis of Aphanomyces spp. identifies a new class of oomycete effector associated with host adaptation.</title>
        <authorList>
            <person name="Gaulin E."/>
        </authorList>
    </citation>
    <scope>NUCLEOTIDE SEQUENCE [LARGE SCALE GENOMIC DNA]</scope>
    <source>
        <strain evidence="1 2">E</strain>
    </source>
</reference>
<evidence type="ECO:0000313" key="1">
    <source>
        <dbReference type="EMBL" id="KAF0751762.1"/>
    </source>
</evidence>
<dbReference type="EMBL" id="VJMI01011815">
    <property type="protein sequence ID" value="KAF0751762.1"/>
    <property type="molecule type" value="Genomic_DNA"/>
</dbReference>
<accession>A0A6A5A0J9</accession>
<proteinExistence type="predicted"/>
<evidence type="ECO:0000313" key="2">
    <source>
        <dbReference type="Proteomes" id="UP000469452"/>
    </source>
</evidence>
<organism evidence="1 2">
    <name type="scientific">Aphanomyces astaci</name>
    <name type="common">Crayfish plague agent</name>
    <dbReference type="NCBI Taxonomy" id="112090"/>
    <lineage>
        <taxon>Eukaryota</taxon>
        <taxon>Sar</taxon>
        <taxon>Stramenopiles</taxon>
        <taxon>Oomycota</taxon>
        <taxon>Saprolegniomycetes</taxon>
        <taxon>Saprolegniales</taxon>
        <taxon>Verrucalvaceae</taxon>
        <taxon>Aphanomyces</taxon>
    </lineage>
</organism>
<protein>
    <submittedName>
        <fullName evidence="1">Uncharacterized protein</fullName>
    </submittedName>
</protein>
<gene>
    <name evidence="1" type="ORF">AaE_006265</name>
</gene>
<sequence length="267" mass="29579">MDNPTVSRSTAEDVAAAPVDRMGSLDKALEDSGNDALRGPKAVAAVQVLPEGYLPLATRLGLALPDATTSSLLQIESFDVLKAKVRQLALHSGFQVKLDGRSDKRRQWKCTSHRSCPFSIVGNRNRYGIFVKPHLPHNHAFHVHEAMNKRFTTGTTHEVTILILNDPHASSYVARVHSAAIGALCQPRPVSHFWDTDRQLHLRRHGVPHQPNACEPHQAHAAGGPRWVCVPWRRHPRLPPGVVVLVVLARDSTCFQSRRKQQPDHTG</sequence>
<dbReference type="AlphaFoldDB" id="A0A6A5A0J9"/>
<dbReference type="VEuPathDB" id="FungiDB:H257_01358"/>
<name>A0A6A5A0J9_APHAT</name>